<dbReference type="Proteomes" id="UP000218811">
    <property type="component" value="Unassembled WGS sequence"/>
</dbReference>
<proteinExistence type="predicted"/>
<sequence>MQKLGSPYALGNFLAGQPFYDDLVDHVNCSHHLDTLYCLRKASYEQIQAWVNSTPKFFGYESINLVWQPRIDEDIFIQNPQRSMIMGRYAMVPLLTGDCDDEGTLFSTGNTNITYVP</sequence>
<dbReference type="Gene3D" id="3.40.50.1820">
    <property type="entry name" value="alpha/beta hydrolase"/>
    <property type="match status" value="1"/>
</dbReference>
<protein>
    <recommendedName>
        <fullName evidence="1">Carboxylesterase type B domain-containing protein</fullName>
    </recommendedName>
</protein>
<dbReference type="OrthoDB" id="3013883at2759"/>
<dbReference type="InterPro" id="IPR029058">
    <property type="entry name" value="AB_hydrolase_fold"/>
</dbReference>
<dbReference type="InterPro" id="IPR002018">
    <property type="entry name" value="CarbesteraseB"/>
</dbReference>
<feature type="domain" description="Carboxylesterase type B" evidence="1">
    <location>
        <begin position="21"/>
        <end position="108"/>
    </location>
</feature>
<evidence type="ECO:0000313" key="2">
    <source>
        <dbReference type="EMBL" id="PCH36169.1"/>
    </source>
</evidence>
<organism evidence="2 3">
    <name type="scientific">Wolfiporia cocos (strain MD-104)</name>
    <name type="common">Brown rot fungus</name>
    <dbReference type="NCBI Taxonomy" id="742152"/>
    <lineage>
        <taxon>Eukaryota</taxon>
        <taxon>Fungi</taxon>
        <taxon>Dikarya</taxon>
        <taxon>Basidiomycota</taxon>
        <taxon>Agaricomycotina</taxon>
        <taxon>Agaricomycetes</taxon>
        <taxon>Polyporales</taxon>
        <taxon>Phaeolaceae</taxon>
        <taxon>Wolfiporia</taxon>
    </lineage>
</organism>
<dbReference type="SUPFAM" id="SSF53474">
    <property type="entry name" value="alpha/beta-Hydrolases"/>
    <property type="match status" value="1"/>
</dbReference>
<dbReference type="EMBL" id="KB467865">
    <property type="protein sequence ID" value="PCH36169.1"/>
    <property type="molecule type" value="Genomic_DNA"/>
</dbReference>
<name>A0A2H3JBQ9_WOLCO</name>
<reference evidence="2 3" key="1">
    <citation type="journal article" date="2012" name="Science">
        <title>The Paleozoic origin of enzymatic lignin decomposition reconstructed from 31 fungal genomes.</title>
        <authorList>
            <person name="Floudas D."/>
            <person name="Binder M."/>
            <person name="Riley R."/>
            <person name="Barry K."/>
            <person name="Blanchette R.A."/>
            <person name="Henrissat B."/>
            <person name="Martinez A.T."/>
            <person name="Otillar R."/>
            <person name="Spatafora J.W."/>
            <person name="Yadav J.S."/>
            <person name="Aerts A."/>
            <person name="Benoit I."/>
            <person name="Boyd A."/>
            <person name="Carlson A."/>
            <person name="Copeland A."/>
            <person name="Coutinho P.M."/>
            <person name="de Vries R.P."/>
            <person name="Ferreira P."/>
            <person name="Findley K."/>
            <person name="Foster B."/>
            <person name="Gaskell J."/>
            <person name="Glotzer D."/>
            <person name="Gorecki P."/>
            <person name="Heitman J."/>
            <person name="Hesse C."/>
            <person name="Hori C."/>
            <person name="Igarashi K."/>
            <person name="Jurgens J.A."/>
            <person name="Kallen N."/>
            <person name="Kersten P."/>
            <person name="Kohler A."/>
            <person name="Kuees U."/>
            <person name="Kumar T.K.A."/>
            <person name="Kuo A."/>
            <person name="LaButti K."/>
            <person name="Larrondo L.F."/>
            <person name="Lindquist E."/>
            <person name="Ling A."/>
            <person name="Lombard V."/>
            <person name="Lucas S."/>
            <person name="Lundell T."/>
            <person name="Martin R."/>
            <person name="McLaughlin D.J."/>
            <person name="Morgenstern I."/>
            <person name="Morin E."/>
            <person name="Murat C."/>
            <person name="Nagy L.G."/>
            <person name="Nolan M."/>
            <person name="Ohm R.A."/>
            <person name="Patyshakuliyeva A."/>
            <person name="Rokas A."/>
            <person name="Ruiz-Duenas F.J."/>
            <person name="Sabat G."/>
            <person name="Salamov A."/>
            <person name="Samejima M."/>
            <person name="Schmutz J."/>
            <person name="Slot J.C."/>
            <person name="St John F."/>
            <person name="Stenlid J."/>
            <person name="Sun H."/>
            <person name="Sun S."/>
            <person name="Syed K."/>
            <person name="Tsang A."/>
            <person name="Wiebenga A."/>
            <person name="Young D."/>
            <person name="Pisabarro A."/>
            <person name="Eastwood D.C."/>
            <person name="Martin F."/>
            <person name="Cullen D."/>
            <person name="Grigoriev I.V."/>
            <person name="Hibbett D.S."/>
        </authorList>
    </citation>
    <scope>NUCLEOTIDE SEQUENCE [LARGE SCALE GENOMIC DNA]</scope>
    <source>
        <strain evidence="2 3">MD-104</strain>
    </source>
</reference>
<dbReference type="AlphaFoldDB" id="A0A2H3JBQ9"/>
<dbReference type="Pfam" id="PF00135">
    <property type="entry name" value="COesterase"/>
    <property type="match status" value="1"/>
</dbReference>
<evidence type="ECO:0000259" key="1">
    <source>
        <dbReference type="Pfam" id="PF00135"/>
    </source>
</evidence>
<dbReference type="STRING" id="742152.A0A2H3JBQ9"/>
<gene>
    <name evidence="2" type="ORF">WOLCODRAFT_20391</name>
</gene>
<evidence type="ECO:0000313" key="3">
    <source>
        <dbReference type="Proteomes" id="UP000218811"/>
    </source>
</evidence>
<accession>A0A2H3JBQ9</accession>
<keyword evidence="3" id="KW-1185">Reference proteome</keyword>